<dbReference type="Pfam" id="PF25023">
    <property type="entry name" value="TEN_YD-shell"/>
    <property type="match status" value="1"/>
</dbReference>
<reference evidence="4" key="1">
    <citation type="submission" date="2020-08" db="EMBL/GenBank/DDBJ databases">
        <title>Genome public.</title>
        <authorList>
            <person name="Liu C."/>
            <person name="Sun Q."/>
        </authorList>
    </citation>
    <scope>NUCLEOTIDE SEQUENCE</scope>
    <source>
        <strain evidence="4">NSJ-15</strain>
    </source>
</reference>
<evidence type="ECO:0000256" key="1">
    <source>
        <dbReference type="ARBA" id="ARBA00022737"/>
    </source>
</evidence>
<sequence>MNKGDSIINYKYDMDGIRTEKIVDGVTTHYYTRSGLIIAQDNDTDKLFFQYDSGGKLFGINVNDSEYLYVRNIQGDVIAITDLFGTVQVEYTYDSWGKIESVTGPMAETLGRLNPMRYRGYYYDEETRYYYLQSRYYDPEWGRFINADTTEVLAKDNNAIESNISVYCNNDPVNRIDATGYYSVKKALAYAAKWWNNINPAFPKNGNDCANFVSQCLHAGGWWMTPSWFYLRVKNIPIVWHLGLLTSGIVLHYWGNIKLKVTNSWGTVKGLKKYLTVNRKLKATEYTTASSFANAVKKGKVKNGAVVFQYTKNSNSSHHAVMIGRIDKKKGIAYYYGHTDFRNAMNNSSNVAGNMISSKYKIYVINIS</sequence>
<evidence type="ECO:0000313" key="5">
    <source>
        <dbReference type="Proteomes" id="UP000632659"/>
    </source>
</evidence>
<evidence type="ECO:0000313" key="4">
    <source>
        <dbReference type="EMBL" id="MBC8611614.1"/>
    </source>
</evidence>
<dbReference type="Gene3D" id="2.180.10.10">
    <property type="entry name" value="RHS repeat-associated core"/>
    <property type="match status" value="1"/>
</dbReference>
<dbReference type="RefSeq" id="WP_187536711.1">
    <property type="nucleotide sequence ID" value="NZ_JACRTL010000007.1"/>
</dbReference>
<feature type="domain" description="Putative amidase" evidence="2">
    <location>
        <begin position="182"/>
        <end position="344"/>
    </location>
</feature>
<evidence type="ECO:0000259" key="2">
    <source>
        <dbReference type="Pfam" id="PF12671"/>
    </source>
</evidence>
<evidence type="ECO:0000259" key="3">
    <source>
        <dbReference type="Pfam" id="PF25023"/>
    </source>
</evidence>
<organism evidence="4 5">
    <name type="scientific">Massiliimalia timonensis</name>
    <dbReference type="NCBI Taxonomy" id="1987501"/>
    <lineage>
        <taxon>Bacteria</taxon>
        <taxon>Bacillati</taxon>
        <taxon>Bacillota</taxon>
        <taxon>Clostridia</taxon>
        <taxon>Eubacteriales</taxon>
        <taxon>Oscillospiraceae</taxon>
        <taxon>Massiliimalia</taxon>
    </lineage>
</organism>
<dbReference type="InterPro" id="IPR050708">
    <property type="entry name" value="T6SS_VgrG/RHS"/>
</dbReference>
<dbReference type="Pfam" id="PF12671">
    <property type="entry name" value="Amidase_6"/>
    <property type="match status" value="1"/>
</dbReference>
<dbReference type="InterPro" id="IPR022385">
    <property type="entry name" value="Rhs_assc_core"/>
</dbReference>
<dbReference type="PANTHER" id="PTHR32305:SF15">
    <property type="entry name" value="PROTEIN RHSA-RELATED"/>
    <property type="match status" value="1"/>
</dbReference>
<accession>A0A8J6P2C5</accession>
<dbReference type="PANTHER" id="PTHR32305">
    <property type="match status" value="1"/>
</dbReference>
<proteinExistence type="predicted"/>
<comment type="caution">
    <text evidence="4">The sequence shown here is derived from an EMBL/GenBank/DDBJ whole genome shotgun (WGS) entry which is preliminary data.</text>
</comment>
<keyword evidence="1" id="KW-0677">Repeat</keyword>
<protein>
    <submittedName>
        <fullName evidence="4">Amidase domain-containing protein</fullName>
    </submittedName>
</protein>
<dbReference type="InterPro" id="IPR056823">
    <property type="entry name" value="TEN-like_YD-shell"/>
</dbReference>
<name>A0A8J6P2C5_9FIRM</name>
<dbReference type="InterPro" id="IPR024301">
    <property type="entry name" value="Amidase_6"/>
</dbReference>
<dbReference type="NCBIfam" id="TIGR03696">
    <property type="entry name" value="Rhs_assc_core"/>
    <property type="match status" value="1"/>
</dbReference>
<dbReference type="AlphaFoldDB" id="A0A8J6P2C5"/>
<keyword evidence="5" id="KW-1185">Reference proteome</keyword>
<dbReference type="EMBL" id="JACRTL010000007">
    <property type="protein sequence ID" value="MBC8611614.1"/>
    <property type="molecule type" value="Genomic_DNA"/>
</dbReference>
<dbReference type="Proteomes" id="UP000632659">
    <property type="component" value="Unassembled WGS sequence"/>
</dbReference>
<feature type="domain" description="Teneurin-like YD-shell" evidence="3">
    <location>
        <begin position="4"/>
        <end position="173"/>
    </location>
</feature>
<gene>
    <name evidence="4" type="ORF">H8702_10980</name>
</gene>